<dbReference type="RefSeq" id="WP_196940663.1">
    <property type="nucleotide sequence ID" value="NZ_MU158691.1"/>
</dbReference>
<keyword evidence="1" id="KW-1133">Transmembrane helix</keyword>
<organism evidence="2 3">
    <name type="scientific">Sphingobacterium pedocola</name>
    <dbReference type="NCBI Taxonomy" id="2082722"/>
    <lineage>
        <taxon>Bacteria</taxon>
        <taxon>Pseudomonadati</taxon>
        <taxon>Bacteroidota</taxon>
        <taxon>Sphingobacteriia</taxon>
        <taxon>Sphingobacteriales</taxon>
        <taxon>Sphingobacteriaceae</taxon>
        <taxon>Sphingobacterium</taxon>
    </lineage>
</organism>
<name>A0ABR9T6A1_9SPHI</name>
<evidence type="ECO:0000313" key="3">
    <source>
        <dbReference type="Proteomes" id="UP000618319"/>
    </source>
</evidence>
<protein>
    <submittedName>
        <fullName evidence="2">Uncharacterized protein</fullName>
    </submittedName>
</protein>
<reference evidence="2 3" key="1">
    <citation type="submission" date="2018-02" db="EMBL/GenBank/DDBJ databases">
        <title>Sphingobacterium KA21.</title>
        <authorList>
            <person name="Vasarhelyi B.M."/>
            <person name="Deshmukh S."/>
            <person name="Balint B."/>
            <person name="Kukolya J."/>
        </authorList>
    </citation>
    <scope>NUCLEOTIDE SEQUENCE [LARGE SCALE GENOMIC DNA]</scope>
    <source>
        <strain evidence="2 3">Ka21</strain>
    </source>
</reference>
<proteinExistence type="predicted"/>
<feature type="transmembrane region" description="Helical" evidence="1">
    <location>
        <begin position="13"/>
        <end position="32"/>
    </location>
</feature>
<comment type="caution">
    <text evidence="2">The sequence shown here is derived from an EMBL/GenBank/DDBJ whole genome shotgun (WGS) entry which is preliminary data.</text>
</comment>
<feature type="transmembrane region" description="Helical" evidence="1">
    <location>
        <begin position="39"/>
        <end position="57"/>
    </location>
</feature>
<dbReference type="EMBL" id="PSKQ01000018">
    <property type="protein sequence ID" value="MBE8720848.1"/>
    <property type="molecule type" value="Genomic_DNA"/>
</dbReference>
<keyword evidence="3" id="KW-1185">Reference proteome</keyword>
<dbReference type="Proteomes" id="UP000618319">
    <property type="component" value="Unassembled WGS sequence"/>
</dbReference>
<evidence type="ECO:0000256" key="1">
    <source>
        <dbReference type="SAM" id="Phobius"/>
    </source>
</evidence>
<keyword evidence="1" id="KW-0812">Transmembrane</keyword>
<sequence>MNSNKNNREREDGILDIAFLTAPLVGIFAILLSKDRSQAMKITALLATVVGLIAAVINHNVY</sequence>
<evidence type="ECO:0000313" key="2">
    <source>
        <dbReference type="EMBL" id="MBE8720848.1"/>
    </source>
</evidence>
<keyword evidence="1" id="KW-0472">Membrane</keyword>
<gene>
    <name evidence="2" type="ORF">C4F40_08950</name>
</gene>
<accession>A0ABR9T6A1</accession>